<comment type="caution">
    <text evidence="11">The sequence shown here is derived from an EMBL/GenBank/DDBJ whole genome shotgun (WGS) entry which is preliminary data.</text>
</comment>
<protein>
    <recommendedName>
        <fullName evidence="4">Flagellar hook-associated protein 1</fullName>
    </recommendedName>
</protein>
<keyword evidence="12" id="KW-1185">Reference proteome</keyword>
<dbReference type="RefSeq" id="WP_188751166.1">
    <property type="nucleotide sequence ID" value="NZ_BMIJ01000008.1"/>
</dbReference>
<dbReference type="PRINTS" id="PR01005">
    <property type="entry name" value="FLGHOOKAP1"/>
</dbReference>
<keyword evidence="5" id="KW-0964">Secreted</keyword>
<evidence type="ECO:0000256" key="6">
    <source>
        <dbReference type="ARBA" id="ARBA00023143"/>
    </source>
</evidence>
<feature type="domain" description="Flagellar basal-body/hook protein C-terminal" evidence="9">
    <location>
        <begin position="636"/>
        <end position="676"/>
    </location>
</feature>
<dbReference type="PANTHER" id="PTHR30033:SF1">
    <property type="entry name" value="FLAGELLAR HOOK-ASSOCIATED PROTEIN 1"/>
    <property type="match status" value="1"/>
</dbReference>
<dbReference type="InterPro" id="IPR010930">
    <property type="entry name" value="Flg_bb/hook_C_dom"/>
</dbReference>
<dbReference type="SUPFAM" id="SSF64518">
    <property type="entry name" value="Phase 1 flagellin"/>
    <property type="match status" value="2"/>
</dbReference>
<dbReference type="EMBL" id="BMIJ01000008">
    <property type="protein sequence ID" value="GGC07721.1"/>
    <property type="molecule type" value="Genomic_DNA"/>
</dbReference>
<reference evidence="12" key="1">
    <citation type="journal article" date="2019" name="Int. J. Syst. Evol. Microbiol.">
        <title>The Global Catalogue of Microorganisms (GCM) 10K type strain sequencing project: providing services to taxonomists for standard genome sequencing and annotation.</title>
        <authorList>
            <consortium name="The Broad Institute Genomics Platform"/>
            <consortium name="The Broad Institute Genome Sequencing Center for Infectious Disease"/>
            <person name="Wu L."/>
            <person name="Ma J."/>
        </authorList>
    </citation>
    <scope>NUCLEOTIDE SEQUENCE [LARGE SCALE GENOMIC DNA]</scope>
    <source>
        <strain evidence="12">CGMCC 1.15341</strain>
    </source>
</reference>
<sequence length="678" mass="72900">MSYGLLSLGVQGVRASQSGLSVVGNNITNVNTPGYTRQVAQFNSLEEGGVLQDSTQRIVDKFITERLWADNSRFEAAKAFEAMASQLDNTLASDSVSLSAKLDDYFAALQAANDDPTSITNRELFIAEAQATATRFNDLYDQVSQQTETVNTRIRELAEEINSAALNIADLNDRIRIAKAANKDAFELLDQRDQAVQELSQLIDINVIEQGDEFSIFIGNGQPLVVGQSFNPLVSTPNELDPTRQEIGITLAGRVNDLTGMVGGGELGGLLAYRDEVLDPTLNEMGRLAVVFADSMNQQHQLGMDLDGNMGQNLFADINSGNLLSTRVRAEFAEGSVQIVDTSKLYASDYELVFTSSDSFRLTRLSDGESWTDSSFSAAATNTDVDTDGEAFFDSTSGELTLQIDGFRLDLSRSGGFATNERVLVQPVRTAADDIAVNIKDGRQLALAAPVVVAPDAANNGTGVATVQLTEVSTPLSNDPRDSIAALMPNSSSRLTITADSTVVPEGYTVVSSDGLALSISLDPNDSKNLLIRNADPSLNGEIVMRVEGVPQDGDSFVIDFNFDVDGTDSITNVGVSDNRNGLLMSDLTKAATSLEGNYQETYGRIIERVGIETKIAQTDLKASEAVLKNTVAQREEISGVNLDEEAVKLIQFQQAYQAAAQIISASQRIFDALIQAV</sequence>
<dbReference type="Pfam" id="PF00460">
    <property type="entry name" value="Flg_bb_rod"/>
    <property type="match status" value="1"/>
</dbReference>
<dbReference type="Pfam" id="PF22638">
    <property type="entry name" value="FlgK_D1"/>
    <property type="match status" value="1"/>
</dbReference>
<name>A0ABQ1KQG7_9GAMM</name>
<dbReference type="NCBIfam" id="TIGR02492">
    <property type="entry name" value="flgK_ends"/>
    <property type="match status" value="1"/>
</dbReference>
<accession>A0ABQ1KQG7</accession>
<dbReference type="Pfam" id="PF06429">
    <property type="entry name" value="Flg_bbr_C"/>
    <property type="match status" value="1"/>
</dbReference>
<keyword evidence="7" id="KW-0175">Coiled coil</keyword>
<dbReference type="Proteomes" id="UP000629025">
    <property type="component" value="Unassembled WGS sequence"/>
</dbReference>
<evidence type="ECO:0000259" key="8">
    <source>
        <dbReference type="Pfam" id="PF00460"/>
    </source>
</evidence>
<comment type="similarity">
    <text evidence="3">Belongs to the flagella basal body rod proteins family.</text>
</comment>
<evidence type="ECO:0000256" key="4">
    <source>
        <dbReference type="ARBA" id="ARBA00016244"/>
    </source>
</evidence>
<keyword evidence="11" id="KW-0966">Cell projection</keyword>
<organism evidence="11 12">
    <name type="scientific">Marinobacterium zhoushanense</name>
    <dbReference type="NCBI Taxonomy" id="1679163"/>
    <lineage>
        <taxon>Bacteria</taxon>
        <taxon>Pseudomonadati</taxon>
        <taxon>Pseudomonadota</taxon>
        <taxon>Gammaproteobacteria</taxon>
        <taxon>Oceanospirillales</taxon>
        <taxon>Oceanospirillaceae</taxon>
        <taxon>Marinobacterium</taxon>
    </lineage>
</organism>
<dbReference type="InterPro" id="IPR053927">
    <property type="entry name" value="FlgK_helical"/>
</dbReference>
<evidence type="ECO:0000256" key="3">
    <source>
        <dbReference type="ARBA" id="ARBA00009677"/>
    </source>
</evidence>
<keyword evidence="11" id="KW-0282">Flagellum</keyword>
<feature type="domain" description="Flagellar basal body rod protein N-terminal" evidence="8">
    <location>
        <begin position="12"/>
        <end position="36"/>
    </location>
</feature>
<dbReference type="InterPro" id="IPR001444">
    <property type="entry name" value="Flag_bb_rod_N"/>
</dbReference>
<proteinExistence type="inferred from homology"/>
<evidence type="ECO:0000313" key="11">
    <source>
        <dbReference type="EMBL" id="GGC07721.1"/>
    </source>
</evidence>
<evidence type="ECO:0000256" key="2">
    <source>
        <dbReference type="ARBA" id="ARBA00004613"/>
    </source>
</evidence>
<keyword evidence="6" id="KW-0975">Bacterial flagellum</keyword>
<evidence type="ECO:0000256" key="5">
    <source>
        <dbReference type="ARBA" id="ARBA00022525"/>
    </source>
</evidence>
<feature type="coiled-coil region" evidence="7">
    <location>
        <begin position="140"/>
        <end position="181"/>
    </location>
</feature>
<gene>
    <name evidence="11" type="primary">flgK</name>
    <name evidence="11" type="ORF">GCM10011352_37520</name>
</gene>
<evidence type="ECO:0000259" key="10">
    <source>
        <dbReference type="Pfam" id="PF22638"/>
    </source>
</evidence>
<feature type="domain" description="Flagellar hook-associated protein FlgK helical" evidence="10">
    <location>
        <begin position="85"/>
        <end position="315"/>
    </location>
</feature>
<evidence type="ECO:0000256" key="7">
    <source>
        <dbReference type="SAM" id="Coils"/>
    </source>
</evidence>
<evidence type="ECO:0000313" key="12">
    <source>
        <dbReference type="Proteomes" id="UP000629025"/>
    </source>
</evidence>
<keyword evidence="11" id="KW-0969">Cilium</keyword>
<evidence type="ECO:0000259" key="9">
    <source>
        <dbReference type="Pfam" id="PF06429"/>
    </source>
</evidence>
<comment type="subcellular location">
    <subcellularLocation>
        <location evidence="1">Bacterial flagellum</location>
    </subcellularLocation>
    <subcellularLocation>
        <location evidence="2">Secreted</location>
    </subcellularLocation>
</comment>
<evidence type="ECO:0000256" key="1">
    <source>
        <dbReference type="ARBA" id="ARBA00004365"/>
    </source>
</evidence>
<dbReference type="InterPro" id="IPR002371">
    <property type="entry name" value="FlgK"/>
</dbReference>
<dbReference type="PANTHER" id="PTHR30033">
    <property type="entry name" value="FLAGELLAR HOOK-ASSOCIATED PROTEIN 1"/>
    <property type="match status" value="1"/>
</dbReference>